<feature type="coiled-coil region" evidence="7">
    <location>
        <begin position="315"/>
        <end position="380"/>
    </location>
</feature>
<dbReference type="CDD" id="cd03278">
    <property type="entry name" value="ABC_SMC_barmotin"/>
    <property type="match status" value="1"/>
</dbReference>
<dbReference type="Gene3D" id="1.20.1060.20">
    <property type="match status" value="1"/>
</dbReference>
<feature type="region of interest" description="Disordered" evidence="8">
    <location>
        <begin position="891"/>
        <end position="914"/>
    </location>
</feature>
<evidence type="ECO:0000256" key="6">
    <source>
        <dbReference type="ARBA" id="ARBA00023125"/>
    </source>
</evidence>
<keyword evidence="6 7" id="KW-0238">DNA-binding</keyword>
<dbReference type="InterPro" id="IPR010935">
    <property type="entry name" value="SMC_hinge"/>
</dbReference>
<feature type="compositionally biased region" description="Basic and acidic residues" evidence="8">
    <location>
        <begin position="421"/>
        <end position="450"/>
    </location>
</feature>
<keyword evidence="3 7" id="KW-0547">Nucleotide-binding</keyword>
<dbReference type="FunFam" id="3.40.50.300:FF:000984">
    <property type="entry name" value="Chromosome partition protein Smc"/>
    <property type="match status" value="1"/>
</dbReference>
<comment type="caution">
    <text evidence="10">The sequence shown here is derived from an EMBL/GenBank/DDBJ whole genome shotgun (WGS) entry which is preliminary data.</text>
</comment>
<dbReference type="NCBIfam" id="TIGR02168">
    <property type="entry name" value="SMC_prok_B"/>
    <property type="match status" value="1"/>
</dbReference>
<dbReference type="PIRSF" id="PIRSF005719">
    <property type="entry name" value="SMC"/>
    <property type="match status" value="1"/>
</dbReference>
<dbReference type="GO" id="GO:0007059">
    <property type="term" value="P:chromosome segregation"/>
    <property type="evidence" value="ECO:0007669"/>
    <property type="project" value="UniProtKB-UniRule"/>
</dbReference>
<dbReference type="Gene3D" id="3.30.70.1620">
    <property type="match status" value="1"/>
</dbReference>
<evidence type="ECO:0000256" key="3">
    <source>
        <dbReference type="ARBA" id="ARBA00022741"/>
    </source>
</evidence>
<dbReference type="GO" id="GO:0003677">
    <property type="term" value="F:DNA binding"/>
    <property type="evidence" value="ECO:0007669"/>
    <property type="project" value="UniProtKB-UniRule"/>
</dbReference>
<feature type="domain" description="SMC hinge" evidence="9">
    <location>
        <begin position="519"/>
        <end position="636"/>
    </location>
</feature>
<comment type="subcellular location">
    <subcellularLocation>
        <location evidence="1 7">Cytoplasm</location>
    </subcellularLocation>
</comment>
<organism evidence="10">
    <name type="scientific">Baileyella intestinalis</name>
    <dbReference type="NCBI Taxonomy" id="2606709"/>
    <lineage>
        <taxon>Bacteria</taxon>
        <taxon>Bacillati</taxon>
        <taxon>Bacillota</taxon>
        <taxon>Clostridia</taxon>
        <taxon>Peptostreptococcales</taxon>
        <taxon>Anaerovoracaceae</taxon>
        <taxon>Baileyella</taxon>
    </lineage>
</organism>
<dbReference type="InterPro" id="IPR011890">
    <property type="entry name" value="SMC_prok"/>
</dbReference>
<comment type="domain">
    <text evidence="7">Contains large globular domains required for ATP hydrolysis at each terminus and a third globular domain forming a flexible hinge near the middle of the molecule. These domains are separated by coiled-coil structures.</text>
</comment>
<dbReference type="GO" id="GO:0030261">
    <property type="term" value="P:chromosome condensation"/>
    <property type="evidence" value="ECO:0007669"/>
    <property type="project" value="InterPro"/>
</dbReference>
<dbReference type="GO" id="GO:0007062">
    <property type="term" value="P:sister chromatid cohesion"/>
    <property type="evidence" value="ECO:0007669"/>
    <property type="project" value="InterPro"/>
</dbReference>
<evidence type="ECO:0000256" key="4">
    <source>
        <dbReference type="ARBA" id="ARBA00022840"/>
    </source>
</evidence>
<comment type="similarity">
    <text evidence="7">Belongs to the SMC family.</text>
</comment>
<comment type="subunit">
    <text evidence="7">Homodimer.</text>
</comment>
<proteinExistence type="inferred from homology"/>
<gene>
    <name evidence="7 10" type="primary">smc</name>
    <name evidence="10" type="ORF">FYJ66_06365</name>
</gene>
<dbReference type="SUPFAM" id="SSF75553">
    <property type="entry name" value="Smc hinge domain"/>
    <property type="match status" value="1"/>
</dbReference>
<evidence type="ECO:0000256" key="1">
    <source>
        <dbReference type="ARBA" id="ARBA00004496"/>
    </source>
</evidence>
<dbReference type="EMBL" id="VUNB01000004">
    <property type="protein sequence ID" value="MST69215.1"/>
    <property type="molecule type" value="Genomic_DNA"/>
</dbReference>
<evidence type="ECO:0000313" key="10">
    <source>
        <dbReference type="EMBL" id="MST69215.1"/>
    </source>
</evidence>
<dbReference type="Gene3D" id="3.40.50.300">
    <property type="entry name" value="P-loop containing nucleotide triphosphate hydrolases"/>
    <property type="match status" value="2"/>
</dbReference>
<dbReference type="Pfam" id="PF02463">
    <property type="entry name" value="SMC_N"/>
    <property type="match status" value="1"/>
</dbReference>
<feature type="coiled-coil region" evidence="7">
    <location>
        <begin position="234"/>
        <end position="289"/>
    </location>
</feature>
<dbReference type="HAMAP" id="MF_01894">
    <property type="entry name" value="Smc_prok"/>
    <property type="match status" value="1"/>
</dbReference>
<reference evidence="10" key="1">
    <citation type="submission" date="2019-09" db="EMBL/GenBank/DDBJ databases">
        <title>In-depth cultivation of the pig gut microbiome towards novel bacterial diversity and tailored functional studies.</title>
        <authorList>
            <person name="Wylensek D."/>
            <person name="Hitch T.C.A."/>
            <person name="Clavel T."/>
        </authorList>
    </citation>
    <scope>NUCLEOTIDE SEQUENCE</scope>
    <source>
        <strain evidence="10">RF-744-FAT-WT-3</strain>
    </source>
</reference>
<accession>A0A6A8M788</accession>
<dbReference type="SMART" id="SM00968">
    <property type="entry name" value="SMC_hinge"/>
    <property type="match status" value="1"/>
</dbReference>
<dbReference type="RefSeq" id="WP_154572677.1">
    <property type="nucleotide sequence ID" value="NZ_VUNB01000004.1"/>
</dbReference>
<keyword evidence="2 7" id="KW-0963">Cytoplasm</keyword>
<dbReference type="GO" id="GO:0016887">
    <property type="term" value="F:ATP hydrolysis activity"/>
    <property type="evidence" value="ECO:0007669"/>
    <property type="project" value="InterPro"/>
</dbReference>
<dbReference type="FunFam" id="3.40.50.300:FF:000901">
    <property type="entry name" value="Chromosome partition protein Smc"/>
    <property type="match status" value="1"/>
</dbReference>
<dbReference type="InterPro" id="IPR036277">
    <property type="entry name" value="SMC_hinge_sf"/>
</dbReference>
<dbReference type="SUPFAM" id="SSF52540">
    <property type="entry name" value="P-loop containing nucleoside triphosphate hydrolases"/>
    <property type="match status" value="1"/>
</dbReference>
<evidence type="ECO:0000259" key="9">
    <source>
        <dbReference type="SMART" id="SM00968"/>
    </source>
</evidence>
<sequence length="1184" mass="133462">MHFKRLEIQGFKSFADPVVIDLNEGVTCIVGPNGSGKSNISDALRWVVGETSARQLRGGKMEDVIFAGTASRKPKGMAEVTLVIDNVDGSLPVEYKEVAVTRRMYRSGETEYLINGNPSRLRDIKELFMDTGIGVDGYSIIGQGKIADIVSTRPENRREIFEEAAGVVLYKTRKADAERKLNAASDNLERVQDIITELEDRIGGLKTESEKAKEFLKIRERYKYLSVNITLHSIEGLVKSVENGREELESIKEEYEQALSLRDQLEEKTDNLRAEESDLNEENQITNERLLQKIQELNTISNKGQINKEKLTSIAKDIERLTLSIEENSRKLQEEQKNLEELKLQEKDLNESRAAADQAYKEAAARVESHYNKISILEKQIDTGKDRLIELGKMRASRKAEIQTLSNYKETLVQRKNRILEEHKNSDGNREETRKRVEEAERKLAQKEAESGELARSFSEMDSRLADLRNQVNTLASRAEDLTVSIGRSISRKNTIEEMENNYQGYNNGVRALMQAGTRGIIGTVSDLITVPDGYELAIETALGSQLQNIVCSDDSAAKEGVNWLKRHQAGRATFLPVTSIKGGYRNLGQNVQSARGFLGIAADMVEAEKKFSNIIDFLLGRVIIADTMDNAVSMSKLDVRGMRIVTLDGEVISASGSITGGKYKNKTANILGRKKEIEDLEKKIASMKEDLNRLKVNKEKMTDEARSLNEGRKALREKIQQHEILIQSLKSDAAHAKELQREADNAEGKFSQEAGLIDGDIKSTMDRISQYENDVESYNKESSETERMVEELEEQSASYQDTVNSDNDQKNRCRIDLKEQETRILGLNELIERVRDSIIDLEDQLSDDQEQKAGLEEEQILLSDNSQEAVEKRETLRAEKAALEEKLKSISEAREQNGKKREETASLQKENNGKINDLSDRKYKLEVRNTRNETLFQAQKDKLWNEFEMSYAEALDMKDEGFAVTSGNKEAKEIKVRLAELGDVNISSIEEYEKVSKRYGFMTEQAADIEEAMKELSRIITNMDTTIKKNFKETFDKVAVNFNETFKELFGGGAAELRLENESDPLQSGIEISAQPPGKKLKNINLMSGGEKTLTAVALMFAVLKAKPAPFCILDEVEAALDEANIERFSNYLKEFKEIQFALITHQKATMEHADVLYGITMPEQGVSRVLSLKLGDDFDPVA</sequence>
<feature type="region of interest" description="Disordered" evidence="8">
    <location>
        <begin position="421"/>
        <end position="456"/>
    </location>
</feature>
<dbReference type="InterPro" id="IPR003395">
    <property type="entry name" value="RecF/RecN/SMC_N"/>
</dbReference>
<evidence type="ECO:0000256" key="5">
    <source>
        <dbReference type="ARBA" id="ARBA00023054"/>
    </source>
</evidence>
<dbReference type="InterPro" id="IPR027417">
    <property type="entry name" value="P-loop_NTPase"/>
</dbReference>
<evidence type="ECO:0000256" key="7">
    <source>
        <dbReference type="HAMAP-Rule" id="MF_01894"/>
    </source>
</evidence>
<dbReference type="GO" id="GO:0005737">
    <property type="term" value="C:cytoplasm"/>
    <property type="evidence" value="ECO:0007669"/>
    <property type="project" value="UniProtKB-SubCell"/>
</dbReference>
<comment type="function">
    <text evidence="7">Required for chromosome condensation and partitioning.</text>
</comment>
<evidence type="ECO:0000256" key="8">
    <source>
        <dbReference type="SAM" id="MobiDB-lite"/>
    </source>
</evidence>
<dbReference type="GO" id="GO:0005694">
    <property type="term" value="C:chromosome"/>
    <property type="evidence" value="ECO:0007669"/>
    <property type="project" value="InterPro"/>
</dbReference>
<protein>
    <recommendedName>
        <fullName evidence="7">Chromosome partition protein Smc</fullName>
    </recommendedName>
</protein>
<feature type="binding site" evidence="7">
    <location>
        <begin position="32"/>
        <end position="39"/>
    </location>
    <ligand>
        <name>ATP</name>
        <dbReference type="ChEBI" id="CHEBI:30616"/>
    </ligand>
</feature>
<dbReference type="GO" id="GO:0006260">
    <property type="term" value="P:DNA replication"/>
    <property type="evidence" value="ECO:0007669"/>
    <property type="project" value="UniProtKB-UniRule"/>
</dbReference>
<name>A0A6A8M788_9FIRM</name>
<dbReference type="GO" id="GO:0005524">
    <property type="term" value="F:ATP binding"/>
    <property type="evidence" value="ECO:0007669"/>
    <property type="project" value="UniProtKB-UniRule"/>
</dbReference>
<dbReference type="Pfam" id="PF06470">
    <property type="entry name" value="SMC_hinge"/>
    <property type="match status" value="1"/>
</dbReference>
<keyword evidence="4 7" id="KW-0067">ATP-binding</keyword>
<dbReference type="AlphaFoldDB" id="A0A6A8M788"/>
<dbReference type="InterPro" id="IPR024704">
    <property type="entry name" value="SMC"/>
</dbReference>
<keyword evidence="5 7" id="KW-0175">Coiled coil</keyword>
<evidence type="ECO:0000256" key="2">
    <source>
        <dbReference type="ARBA" id="ARBA00022490"/>
    </source>
</evidence>
<feature type="compositionally biased region" description="Basic and acidic residues" evidence="8">
    <location>
        <begin position="891"/>
        <end position="905"/>
    </location>
</feature>
<dbReference type="PANTHER" id="PTHR43977">
    <property type="entry name" value="STRUCTURAL MAINTENANCE OF CHROMOSOMES PROTEIN 3"/>
    <property type="match status" value="1"/>
</dbReference>
<feature type="coiled-coil region" evidence="7">
    <location>
        <begin position="167"/>
        <end position="208"/>
    </location>
</feature>